<proteinExistence type="predicted"/>
<evidence type="ECO:0000313" key="19">
    <source>
        <dbReference type="EMBL" id="MEK0082491.1"/>
    </source>
</evidence>
<evidence type="ECO:0000313" key="20">
    <source>
        <dbReference type="Proteomes" id="UP001375743"/>
    </source>
</evidence>
<keyword evidence="14" id="KW-0368">Histidine biosynthesis</keyword>
<evidence type="ECO:0000256" key="5">
    <source>
        <dbReference type="ARBA" id="ARBA00020998"/>
    </source>
</evidence>
<evidence type="ECO:0000256" key="4">
    <source>
        <dbReference type="ARBA" id="ARBA00011946"/>
    </source>
</evidence>
<dbReference type="Proteomes" id="UP001375743">
    <property type="component" value="Unassembled WGS sequence"/>
</dbReference>
<evidence type="ECO:0000259" key="18">
    <source>
        <dbReference type="Pfam" id="PF08029"/>
    </source>
</evidence>
<keyword evidence="8 19" id="KW-0328">Glycosyltransferase</keyword>
<evidence type="ECO:0000256" key="3">
    <source>
        <dbReference type="ARBA" id="ARBA00004667"/>
    </source>
</evidence>
<feature type="domain" description="Histidine biosynthesis HisG C-terminal" evidence="18">
    <location>
        <begin position="218"/>
        <end position="289"/>
    </location>
</feature>
<accession>A0ABU8XMS1</accession>
<dbReference type="Pfam" id="PF08029">
    <property type="entry name" value="HisG_C"/>
    <property type="match status" value="1"/>
</dbReference>
<keyword evidence="20" id="KW-1185">Reference proteome</keyword>
<evidence type="ECO:0000256" key="15">
    <source>
        <dbReference type="ARBA" id="ARBA00024861"/>
    </source>
</evidence>
<evidence type="ECO:0000256" key="12">
    <source>
        <dbReference type="ARBA" id="ARBA00022840"/>
    </source>
</evidence>
<keyword evidence="12" id="KW-0067">ATP-binding</keyword>
<evidence type="ECO:0000256" key="13">
    <source>
        <dbReference type="ARBA" id="ARBA00022842"/>
    </source>
</evidence>
<dbReference type="Pfam" id="PF01634">
    <property type="entry name" value="HisG"/>
    <property type="match status" value="1"/>
</dbReference>
<evidence type="ECO:0000259" key="17">
    <source>
        <dbReference type="Pfam" id="PF01634"/>
    </source>
</evidence>
<dbReference type="RefSeq" id="WP_418158338.1">
    <property type="nucleotide sequence ID" value="NZ_JBBLZC010000003.1"/>
</dbReference>
<dbReference type="SUPFAM" id="SSF54913">
    <property type="entry name" value="GlnB-like"/>
    <property type="match status" value="1"/>
</dbReference>
<evidence type="ECO:0000256" key="1">
    <source>
        <dbReference type="ARBA" id="ARBA00000915"/>
    </source>
</evidence>
<keyword evidence="9 19" id="KW-0808">Transferase</keyword>
<dbReference type="InterPro" id="IPR013115">
    <property type="entry name" value="HisG_C"/>
</dbReference>
<comment type="pathway">
    <text evidence="3">Amino-acid biosynthesis; L-histidine biosynthesis; L-histidine from 5-phospho-alpha-D-ribose 1-diphosphate: step 1/9.</text>
</comment>
<comment type="catalytic activity">
    <reaction evidence="1">
        <text>1-(5-phospho-beta-D-ribosyl)-ATP + diphosphate = 5-phospho-alpha-D-ribose 1-diphosphate + ATP</text>
        <dbReference type="Rhea" id="RHEA:18473"/>
        <dbReference type="ChEBI" id="CHEBI:30616"/>
        <dbReference type="ChEBI" id="CHEBI:33019"/>
        <dbReference type="ChEBI" id="CHEBI:58017"/>
        <dbReference type="ChEBI" id="CHEBI:73183"/>
        <dbReference type="EC" id="2.4.2.17"/>
    </reaction>
</comment>
<dbReference type="Gene3D" id="3.40.190.10">
    <property type="entry name" value="Periplasmic binding protein-like II"/>
    <property type="match status" value="2"/>
</dbReference>
<dbReference type="NCBIfam" id="TIGR03455">
    <property type="entry name" value="HisG_C-term"/>
    <property type="match status" value="1"/>
</dbReference>
<evidence type="ECO:0000256" key="7">
    <source>
        <dbReference type="ARBA" id="ARBA00022605"/>
    </source>
</evidence>
<dbReference type="InterPro" id="IPR011322">
    <property type="entry name" value="N-reg_PII-like_a/b"/>
</dbReference>
<evidence type="ECO:0000256" key="8">
    <source>
        <dbReference type="ARBA" id="ARBA00022676"/>
    </source>
</evidence>
<dbReference type="PANTHER" id="PTHR21403:SF10">
    <property type="entry name" value="ATP PHOSPHORIBOSYLTRANSFERASE"/>
    <property type="match status" value="1"/>
</dbReference>
<dbReference type="NCBIfam" id="TIGR00070">
    <property type="entry name" value="hisG"/>
    <property type="match status" value="1"/>
</dbReference>
<sequence>MSSADPARNGFVHLALPKGRMEEGVMRLLGDAGIRLTFDRRGYRPTISLDGFETKILKPQNIVEMLHMGSRDLGFAGADWVAEKGVDLVELVDTGLDPVRIVAAAGPEFLDGGRPRHAGFLVATEYERITRSWLEQRGYDGRVVRSYGATEVFPPEDADCIVDNTATGATLKANGLLIFDELMRSSTRLFACPRSLDDPEKRARIEHFVLLVRSVLDARKRVMLEVNVPGDRLEAVVAILPCMREPTIAPLHHDAGFAVKAAVPRTDLPELIRAIKERGGTDIVVSGIAQIVP</sequence>
<evidence type="ECO:0000256" key="14">
    <source>
        <dbReference type="ARBA" id="ARBA00023102"/>
    </source>
</evidence>
<comment type="caution">
    <text evidence="19">The sequence shown here is derived from an EMBL/GenBank/DDBJ whole genome shotgun (WGS) entry which is preliminary data.</text>
</comment>
<reference evidence="19 20" key="1">
    <citation type="submission" date="2024-01" db="EMBL/GenBank/DDBJ databases">
        <title>Multi-omics insights into the function and evolution of sodium benzoate biodegradation pathways in Benzoatithermus flavus gen. nov., sp. nov. from hot spring.</title>
        <authorList>
            <person name="Hu C.-J."/>
            <person name="Li W.-J."/>
        </authorList>
    </citation>
    <scope>NUCLEOTIDE SEQUENCE [LARGE SCALE GENOMIC DNA]</scope>
    <source>
        <strain evidence="19 20">SYSU G07066</strain>
    </source>
</reference>
<keyword evidence="13" id="KW-0460">Magnesium</keyword>
<dbReference type="PANTHER" id="PTHR21403">
    <property type="entry name" value="ATP PHOSPHORIBOSYLTRANSFERASE ATP-PRTASE"/>
    <property type="match status" value="1"/>
</dbReference>
<keyword evidence="11" id="KW-0547">Nucleotide-binding</keyword>
<dbReference type="InterPro" id="IPR001348">
    <property type="entry name" value="ATP_PRibTrfase_HisG"/>
</dbReference>
<protein>
    <recommendedName>
        <fullName evidence="5 16">ATP phosphoribosyltransferase</fullName>
        <ecNumber evidence="4 16">2.4.2.17</ecNumber>
    </recommendedName>
</protein>
<evidence type="ECO:0000256" key="9">
    <source>
        <dbReference type="ARBA" id="ARBA00022679"/>
    </source>
</evidence>
<comment type="subcellular location">
    <subcellularLocation>
        <location evidence="2">Cytoplasm</location>
    </subcellularLocation>
</comment>
<dbReference type="InterPro" id="IPR013820">
    <property type="entry name" value="ATP_PRibTrfase_cat"/>
</dbReference>
<evidence type="ECO:0000256" key="2">
    <source>
        <dbReference type="ARBA" id="ARBA00004496"/>
    </source>
</evidence>
<keyword evidence="10" id="KW-0479">Metal-binding</keyword>
<dbReference type="EC" id="2.4.2.17" evidence="4 16"/>
<evidence type="ECO:0000256" key="6">
    <source>
        <dbReference type="ARBA" id="ARBA00022490"/>
    </source>
</evidence>
<feature type="domain" description="ATP phosphoribosyltransferase catalytic" evidence="17">
    <location>
        <begin position="58"/>
        <end position="209"/>
    </location>
</feature>
<gene>
    <name evidence="19" type="primary">hisG</name>
    <name evidence="19" type="ORF">U1T56_04970</name>
</gene>
<dbReference type="Gene3D" id="3.30.70.120">
    <property type="match status" value="1"/>
</dbReference>
<organism evidence="19 20">
    <name type="scientific">Benzoatithermus flavus</name>
    <dbReference type="NCBI Taxonomy" id="3108223"/>
    <lineage>
        <taxon>Bacteria</taxon>
        <taxon>Pseudomonadati</taxon>
        <taxon>Pseudomonadota</taxon>
        <taxon>Alphaproteobacteria</taxon>
        <taxon>Geminicoccales</taxon>
        <taxon>Geminicoccaceae</taxon>
        <taxon>Benzoatithermus</taxon>
    </lineage>
</organism>
<name>A0ABU8XMS1_9PROT</name>
<dbReference type="EMBL" id="JBBLZC010000003">
    <property type="protein sequence ID" value="MEK0082491.1"/>
    <property type="molecule type" value="Genomic_DNA"/>
</dbReference>
<dbReference type="SUPFAM" id="SSF53850">
    <property type="entry name" value="Periplasmic binding protein-like II"/>
    <property type="match status" value="1"/>
</dbReference>
<evidence type="ECO:0000256" key="10">
    <source>
        <dbReference type="ARBA" id="ARBA00022723"/>
    </source>
</evidence>
<keyword evidence="7" id="KW-0028">Amino-acid biosynthesis</keyword>
<keyword evidence="6" id="KW-0963">Cytoplasm</keyword>
<dbReference type="GO" id="GO:0003879">
    <property type="term" value="F:ATP phosphoribosyltransferase activity"/>
    <property type="evidence" value="ECO:0007669"/>
    <property type="project" value="UniProtKB-EC"/>
</dbReference>
<comment type="function">
    <text evidence="15">Catalyzes the condensation of ATP and 5-phosphoribose 1-diphosphate to form N'-(5'-phosphoribosyl)-ATP (PR-ATP). Has a crucial role in the pathway because the rate of histidine biosynthesis seems to be controlled primarily by regulation of HisG enzymatic activity.</text>
</comment>
<dbReference type="InterPro" id="IPR015867">
    <property type="entry name" value="N-reg_PII/ATP_PRibTrfase_C"/>
</dbReference>
<evidence type="ECO:0000256" key="16">
    <source>
        <dbReference type="NCBIfam" id="TIGR00070"/>
    </source>
</evidence>
<evidence type="ECO:0000256" key="11">
    <source>
        <dbReference type="ARBA" id="ARBA00022741"/>
    </source>
</evidence>